<dbReference type="InterPro" id="IPR003343">
    <property type="entry name" value="Big_2"/>
</dbReference>
<dbReference type="InterPro" id="IPR013320">
    <property type="entry name" value="ConA-like_dom_sf"/>
</dbReference>
<dbReference type="PROSITE" id="PS00659">
    <property type="entry name" value="GLYCOSYL_HYDROL_F5"/>
    <property type="match status" value="1"/>
</dbReference>
<dbReference type="Pfam" id="PF04616">
    <property type="entry name" value="Glyco_hydro_43"/>
    <property type="match status" value="2"/>
</dbReference>
<feature type="compositionally biased region" description="Gly residues" evidence="8">
    <location>
        <begin position="2812"/>
        <end position="2828"/>
    </location>
</feature>
<dbReference type="InterPro" id="IPR037524">
    <property type="entry name" value="PA14/GLEYA"/>
</dbReference>
<keyword evidence="6" id="KW-0326">Glycosidase</keyword>
<dbReference type="InterPro" id="IPR011658">
    <property type="entry name" value="PA14_dom"/>
</dbReference>
<accession>A0ABZ2Y1K6</accession>
<evidence type="ECO:0000256" key="5">
    <source>
        <dbReference type="ARBA" id="ARBA00023277"/>
    </source>
</evidence>
<protein>
    <submittedName>
        <fullName evidence="13">Family 43 glycosylhydrolase</fullName>
    </submittedName>
</protein>
<evidence type="ECO:0000259" key="12">
    <source>
        <dbReference type="PROSITE" id="PS51820"/>
    </source>
</evidence>
<dbReference type="PROSITE" id="PS51175">
    <property type="entry name" value="CBM6"/>
    <property type="match status" value="1"/>
</dbReference>
<evidence type="ECO:0000256" key="8">
    <source>
        <dbReference type="SAM" id="MobiDB-lite"/>
    </source>
</evidence>
<dbReference type="InterPro" id="IPR005084">
    <property type="entry name" value="CBM6"/>
</dbReference>
<keyword evidence="4" id="KW-0378">Hydrolase</keyword>
<feature type="domain" description="SLH" evidence="11">
    <location>
        <begin position="3042"/>
        <end position="3105"/>
    </location>
</feature>
<dbReference type="CDD" id="cd18820">
    <property type="entry name" value="GH43_LbAraf43-like"/>
    <property type="match status" value="1"/>
</dbReference>
<feature type="chain" id="PRO_5045938805" evidence="9">
    <location>
        <begin position="31"/>
        <end position="3224"/>
    </location>
</feature>
<evidence type="ECO:0000259" key="11">
    <source>
        <dbReference type="PROSITE" id="PS51272"/>
    </source>
</evidence>
<evidence type="ECO:0000259" key="10">
    <source>
        <dbReference type="PROSITE" id="PS51175"/>
    </source>
</evidence>
<evidence type="ECO:0000256" key="7">
    <source>
        <dbReference type="ARBA" id="ARBA00023326"/>
    </source>
</evidence>
<dbReference type="Gene3D" id="2.60.120.560">
    <property type="entry name" value="Exo-inulinase, domain 1"/>
    <property type="match status" value="4"/>
</dbReference>
<evidence type="ECO:0000256" key="2">
    <source>
        <dbReference type="ARBA" id="ARBA00022729"/>
    </source>
</evidence>
<dbReference type="Gene3D" id="2.60.120.260">
    <property type="entry name" value="Galactose-binding domain-like"/>
    <property type="match status" value="1"/>
</dbReference>
<dbReference type="Pfam" id="PF07691">
    <property type="entry name" value="PA14"/>
    <property type="match status" value="1"/>
</dbReference>
<dbReference type="InterPro" id="IPR018087">
    <property type="entry name" value="Glyco_hydro_5_CS"/>
</dbReference>
<dbReference type="Gene3D" id="2.115.10.20">
    <property type="entry name" value="Glycosyl hydrolase domain, family 43"/>
    <property type="match status" value="2"/>
</dbReference>
<dbReference type="Pfam" id="PF02368">
    <property type="entry name" value="Big_2"/>
    <property type="match status" value="3"/>
</dbReference>
<keyword evidence="2 9" id="KW-0732">Signal</keyword>
<feature type="domain" description="CBM6" evidence="10">
    <location>
        <begin position="1713"/>
        <end position="1836"/>
    </location>
</feature>
<dbReference type="InterPro" id="IPR041542">
    <property type="entry name" value="GH43_C2"/>
</dbReference>
<dbReference type="Pfam" id="PF06439">
    <property type="entry name" value="3keto-disac_hyd"/>
    <property type="match status" value="4"/>
</dbReference>
<dbReference type="Pfam" id="PF17851">
    <property type="entry name" value="GH43_C2"/>
    <property type="match status" value="1"/>
</dbReference>
<dbReference type="PROSITE" id="PS51820">
    <property type="entry name" value="PA14"/>
    <property type="match status" value="1"/>
</dbReference>
<dbReference type="EMBL" id="CP121687">
    <property type="protein sequence ID" value="WZL69216.1"/>
    <property type="molecule type" value="Genomic_DNA"/>
</dbReference>
<comment type="similarity">
    <text evidence="1">Belongs to the glycosyl hydrolase 43 family.</text>
</comment>
<dbReference type="Pfam" id="PF13290">
    <property type="entry name" value="CHB_HEX_C_1"/>
    <property type="match status" value="2"/>
</dbReference>
<dbReference type="SUPFAM" id="SSF49785">
    <property type="entry name" value="Galactose-binding domain-like"/>
    <property type="match status" value="1"/>
</dbReference>
<dbReference type="CDD" id="cd08991">
    <property type="entry name" value="GH43_HoAraf43-like"/>
    <property type="match status" value="1"/>
</dbReference>
<feature type="signal peptide" evidence="9">
    <location>
        <begin position="1"/>
        <end position="30"/>
    </location>
</feature>
<dbReference type="SMART" id="SM00758">
    <property type="entry name" value="PA14"/>
    <property type="match status" value="1"/>
</dbReference>
<keyword evidence="3" id="KW-0677">Repeat</keyword>
<evidence type="ECO:0000256" key="1">
    <source>
        <dbReference type="ARBA" id="ARBA00009865"/>
    </source>
</evidence>
<dbReference type="SUPFAM" id="SSF49373">
    <property type="entry name" value="Invasin/intimin cell-adhesion fragments"/>
    <property type="match status" value="4"/>
</dbReference>
<evidence type="ECO:0000313" key="14">
    <source>
        <dbReference type="Proteomes" id="UP001486565"/>
    </source>
</evidence>
<evidence type="ECO:0000256" key="9">
    <source>
        <dbReference type="SAM" id="SignalP"/>
    </source>
</evidence>
<evidence type="ECO:0000313" key="13">
    <source>
        <dbReference type="EMBL" id="WZL69216.1"/>
    </source>
</evidence>
<keyword evidence="5" id="KW-0119">Carbohydrate metabolism</keyword>
<dbReference type="InterPro" id="IPR001119">
    <property type="entry name" value="SLH_dom"/>
</dbReference>
<feature type="domain" description="SLH" evidence="11">
    <location>
        <begin position="3106"/>
        <end position="3165"/>
    </location>
</feature>
<dbReference type="InterPro" id="IPR008964">
    <property type="entry name" value="Invasin/intimin_cell_adhesion"/>
</dbReference>
<sequence length="3224" mass="355356">MHKRIVSLFTVFSLVLSMLMGAFPAQVAYAGETSAVLLDQEEIELLVGEEAILTAVVDSDDIANKEVSFTSSDETVAIVEGKVYHKDTTGINEITIKAVGKGEAIITATAADGVTSSACIVTVDELEPPVKEVGVFIDDFDDGNDNGWTTYAAEGGQNWSIRDNQYNIDVNCNGAKSIASNTNFADLIYEADIDVYQGINSDNAGLLFRVTDPQPNQGDGYKGYYVGIDKGQNKILLGRVNNGWKELGRESIDRTMGHLKVVAVGNHIQVYFNDMDNPVIDCIDDDGDEITTRGAIGIRTNWGKANIDNIYVREYSEDITDAPEFSIEEGVYSEEITVSITSDYDDAVIRYTTDGSMPSEKSPVYSGAITVSDNTVIRAYAHKEGAMASEIRTAQYIIASTADTSIDDFEDGNADGWTTYAGFDTHAWSVQDGKYVVSTPNGDKAVLQEDYTDFILETDINPYQSPDSSGVIFRVSDPGDGCDNMNGYFAGINTKGFIEIGKMNSEANNGSGNWTGIAKIIANVKKNQYNHLKVIGKRDKFSIYLNGEFVAVFTDSEYKDGMVGLRAWNSQGDIAFDNFKVTSLSPLMEKIKTPVISPNGGSFRDSENVTITCDTPDAEIYYTLDGTTPTENSNVYSGSILITETTTVKAIAKKSGMEESEIASATFTKLSDSFTEDFEDKNADGWITYEGSWSAATGAYVVNAGNGFKAIANGTNFANFIYEADVTMINPDSDTDNTGLIFRVKEPTNGADNLKGYYAGIKNDGFVQVGRFNNNWTELACIPYPITTGSTYRLKVEAKGKNIDVYVDGEHIVSVVDEMWTSGAIGVRTWQVGASYDNIVVTDTGAYTDPVYDWSWVKGAVFVPTNAVNEVQHWKFYDPEINDRELYYAHIYGLNAVRVYVHYLNWKEDKENFMANLEDFLTRADKYGIKTELVFFDDCWDDYPDWEKETKDLAPVYGVHNSRWLESPGDDIKALYNEDIEIRNSLKAYVQDIVNKYKDDDRILFWNIYNEPSNGESGLMNQVTKQIMNDARMWIKETGTKHPVSSTGGYFTGDPFSDFITWHPYEADYPTPYGVRKDILADECMNRGRDDNNQTVRGIVENYFKKGIGFVMWELGIGRDNTRFPWGDPLTSEPAAPFHGVVYPDGHPWDIDDIKALTEENFDNLPVFRVHYFKDMEFKTLAKTSITPMIDFDLGDEKGTGSPDPTAGIGEDNFSIRWAGTIQAENTGEYTFYVDSDNIARVWIGETQLIDKTSNQREEVSAKIALEGGKQYSVKVEYVHDTGDASMHLKWSGPGFDKTAVLPVYVNKAVTSISVEPTVLDLKVGESQKLTAYLEPMDASNQDVVWSSNKPGVASVDKTGMVTGLIEGTAIITVTTADGSHTATCEVTVSQGNTFRNPIVPVSGHAGSADPSVVFKDGYYYYCKSDNDSSIVVAKARRLQDIGSAPRVTVFTPPAGTEYSKEIWAPELQYIQGKWYIYFAADNGNNANHRMYVLESNTQDPQGTYTFKGKIAAPTDRWAIDGTVLETDDGDLYFVWSGWEGFENVSQNIYIAPMSNPWTISGERVMISKPDQPWERIGTPYINEGPEILKKDGKIFIVYSASGSWTDDYCLGMLTYSGGDILNPSSWIKAGPVFSKVPTAYGPGHNCFTVSPDGTEDWIVYHADKNSGGSWENRSIRAQKFTWNTDGTPNFGTPVAYDEEIQEPSGTPNVIRYKYEAEQAVHGGNVKVNAAGNASGGKVAGHIDTMGSDYVLFNIEAEKAGTYILSVMAANGSDGGAIAQHDVSVNGGESQLVTYKNYGWNHFNPSTIDVVLNEGNNTIKLSKRTNFAEIDYITLEAVENTGTPVPVEVVSMDKQNITVGKGKTAELTASIKPVSAIHNVVWTSSNPEVAVISINSTNSGVGTITFMVTGVVPGTATIKVESTEDQSKHAECTVTVLDDPTEPDISSFVVDSFEGETLDGAWSIFQETKEDWSLTKNPGALTIHTRATDVYQDNNSQNNVFLRTIDGSENFEIVTKITAPVRANHQQGGLFVWQDADNFVKLAHVWDNGKTIETAYEINQKYQKPGNFAPHPGEDTITLKIKKIGNVYTTYYWDGYDWIQAANSFTANLQNVKVGFFANNIVATNRIEAVFDYFAFRTIEGGVELDKHALKLKVNETAQLTNKSENAQEIVWSSSNPEVASVDATGLVKAVAPGRAIIKAMSLEEDFSDACVVTVTSLVAEPKVLFTEDFGDNNANGWSTYGGTWQVIDGQYMVDNGSGYKAVFDEQSFTDYVLEADVKVISGNEAGLIFRVKNPETGADAFDGYYLGINAAGKSAVLGHMKDKKWNEIAIRNLPIYHDQWYHLKVVVHEGHIQAYINDNPLNTNGYPKFDVLETSHLTTGKIGVRAHFANAMFDNIKVSSYEPEEISESYTNSVLPGIADPHVLYHEGTYYLYGTHTADWPNMINGIKVYTSKDLVNWTEHGWALHRDNSWGNKQFWAPEVIEKDGTFYMYYAVEEHLAVATSKSPLGPFVQEVKAPIHYDPKEIDAHVFMDDDGKMYFYFVRFTDGNVIYVAELNEDMKSIKEDTIKEVFRVSQDWEKSQRGTVGRVNEGPFVIKHKGVYYMTYSANHFESPDYGVGYATAPTPMGPWTKYEYNPIMKSNALVPGAGHHSLIYSPDGTELFMVYHTHNKVGTTEPRKLAIDRVHFVPQENGPDIMEVWGPTMTPQPMPSNKTEPEPEPVKNTDATLSSIKVNGAELPGFERSKYAYTVSLPAGTTKVPTVTVITSDAKATYIIQDANKLPGTTSIHVTAEDGVTKKVYTVNFTLKSDQGGDSGDNGSGGGGSGSSGGNAPVNKPEKPKVEGNQITLPNVKADTKGNLALEVSAQSLENAMNNSKDSTLRIKASIEGEAKEVSTSLPAKQLNVAKQKGIKTVDLDLGFATLSFEPDLFTQDKDDAKNLELSVAKVDISELPEEVRTIVGNAPVYDFNATVDGSKVSSFADGYVTISLDYPLADINDLHKVVVYYISDNGTLEIVKDVQYNEETGKIEFKVYHFSKYTVVNRNVYFSDIQRLDWAKESIEALAARNIIDGVGNNKFAPNEKVTRAQFIKMLMNALNLVNEDAKSNFTDVHKGTWYYSAVASAQELGIVNGKSDGSYGINDQITRQEMAAMAYRAAQAANIELKEIIGAMNFADQSEIASYAEEAIKAMQQVGVISGIGESRFAPGDNATRAQAAKIIYNLYNLQ</sequence>
<feature type="domain" description="SLH" evidence="11">
    <location>
        <begin position="3168"/>
        <end position="3224"/>
    </location>
</feature>
<evidence type="ECO:0000256" key="3">
    <source>
        <dbReference type="ARBA" id="ARBA00022737"/>
    </source>
</evidence>
<feature type="region of interest" description="Disordered" evidence="8">
    <location>
        <begin position="2806"/>
        <end position="2843"/>
    </location>
</feature>
<dbReference type="SUPFAM" id="SSF56988">
    <property type="entry name" value="Anthrax protective antigen"/>
    <property type="match status" value="1"/>
</dbReference>
<keyword evidence="7" id="KW-0624">Polysaccharide degradation</keyword>
<dbReference type="SMART" id="SM00635">
    <property type="entry name" value="BID_2"/>
    <property type="match status" value="4"/>
</dbReference>
<dbReference type="Gene3D" id="3.20.20.80">
    <property type="entry name" value="Glycosidases"/>
    <property type="match status" value="1"/>
</dbReference>
<name>A0ABZ2Y1K6_9FIRM</name>
<dbReference type="InterPro" id="IPR008979">
    <property type="entry name" value="Galactose-bd-like_sf"/>
</dbReference>
<dbReference type="SUPFAM" id="SSF75005">
    <property type="entry name" value="Arabinanase/levansucrase/invertase"/>
    <property type="match status" value="2"/>
</dbReference>
<proteinExistence type="inferred from homology"/>
<dbReference type="Gene3D" id="3.90.182.10">
    <property type="entry name" value="Toxin - Anthrax Protective Antigen,domain 1"/>
    <property type="match status" value="1"/>
</dbReference>
<dbReference type="SUPFAM" id="SSF49899">
    <property type="entry name" value="Concanavalin A-like lectins/glucanases"/>
    <property type="match status" value="2"/>
</dbReference>
<dbReference type="InterPro" id="IPR017853">
    <property type="entry name" value="GH"/>
</dbReference>
<organism evidence="13 14">
    <name type="scientific">Defluviitalea saccharophila</name>
    <dbReference type="NCBI Taxonomy" id="879970"/>
    <lineage>
        <taxon>Bacteria</taxon>
        <taxon>Bacillati</taxon>
        <taxon>Bacillota</taxon>
        <taxon>Clostridia</taxon>
        <taxon>Lachnospirales</taxon>
        <taxon>Defluviitaleaceae</taxon>
        <taxon>Defluviitalea</taxon>
    </lineage>
</organism>
<dbReference type="Pfam" id="PF00395">
    <property type="entry name" value="SLH"/>
    <property type="match status" value="3"/>
</dbReference>
<dbReference type="Gene3D" id="2.60.40.1080">
    <property type="match status" value="4"/>
</dbReference>
<dbReference type="InterPro" id="IPR059177">
    <property type="entry name" value="GH29D-like_dom"/>
</dbReference>
<feature type="domain" description="PA14" evidence="12">
    <location>
        <begin position="1163"/>
        <end position="1305"/>
    </location>
</feature>
<keyword evidence="14" id="KW-1185">Reference proteome</keyword>
<dbReference type="InterPro" id="IPR006710">
    <property type="entry name" value="Glyco_hydro_43"/>
</dbReference>
<dbReference type="PANTHER" id="PTHR43817:SF1">
    <property type="entry name" value="HYDROLASE, FAMILY 43, PUTATIVE (AFU_ORTHOLOGUE AFUA_3G01660)-RELATED"/>
    <property type="match status" value="1"/>
</dbReference>
<dbReference type="InterPro" id="IPR010496">
    <property type="entry name" value="AL/BT2_dom"/>
</dbReference>
<reference evidence="13 14" key="1">
    <citation type="submission" date="2023-03" db="EMBL/GenBank/DDBJ databases">
        <title>Novel Species.</title>
        <authorList>
            <person name="Ma S."/>
        </authorList>
    </citation>
    <scope>NUCLEOTIDE SEQUENCE [LARGE SCALE GENOMIC DNA]</scope>
    <source>
        <strain evidence="13 14">LIND6LT2</strain>
    </source>
</reference>
<gene>
    <name evidence="13" type="ORF">QBE51_10460</name>
</gene>
<dbReference type="InterPro" id="IPR023296">
    <property type="entry name" value="Glyco_hydro_beta-prop_sf"/>
</dbReference>
<evidence type="ECO:0000256" key="4">
    <source>
        <dbReference type="ARBA" id="ARBA00022801"/>
    </source>
</evidence>
<dbReference type="PROSITE" id="PS51272">
    <property type="entry name" value="SLH"/>
    <property type="match status" value="3"/>
</dbReference>
<dbReference type="PANTHER" id="PTHR43817">
    <property type="entry name" value="GLYCOSYL HYDROLASE"/>
    <property type="match status" value="1"/>
</dbReference>
<dbReference type="SUPFAM" id="SSF51445">
    <property type="entry name" value="(Trans)glycosidases"/>
    <property type="match status" value="1"/>
</dbReference>
<dbReference type="RefSeq" id="WP_341876224.1">
    <property type="nucleotide sequence ID" value="NZ_CP121687.1"/>
</dbReference>
<dbReference type="Gene3D" id="2.60.120.200">
    <property type="match status" value="1"/>
</dbReference>
<dbReference type="Proteomes" id="UP001486565">
    <property type="component" value="Chromosome"/>
</dbReference>
<evidence type="ECO:0000256" key="6">
    <source>
        <dbReference type="ARBA" id="ARBA00023295"/>
    </source>
</evidence>